<evidence type="ECO:0008006" key="6">
    <source>
        <dbReference type="Google" id="ProtNLM"/>
    </source>
</evidence>
<evidence type="ECO:0000313" key="4">
    <source>
        <dbReference type="EMBL" id="KAL3770073.1"/>
    </source>
</evidence>
<dbReference type="InterPro" id="IPR000210">
    <property type="entry name" value="BTB/POZ_dom"/>
</dbReference>
<feature type="domain" description="BTB" evidence="2">
    <location>
        <begin position="74"/>
        <end position="148"/>
    </location>
</feature>
<evidence type="ECO:0000256" key="1">
    <source>
        <dbReference type="SAM" id="Coils"/>
    </source>
</evidence>
<protein>
    <recommendedName>
        <fullName evidence="6">SAM domain-containing protein</fullName>
    </recommendedName>
</protein>
<keyword evidence="1" id="KW-0175">Coiled coil</keyword>
<gene>
    <name evidence="4" type="ORF">ACHAWU_005900</name>
</gene>
<dbReference type="PROSITE" id="PS50097">
    <property type="entry name" value="BTB"/>
    <property type="match status" value="1"/>
</dbReference>
<sequence length="576" mass="64591">MIDHPKNKESIACLEELHLANKRLEDAHDNVEKEYSKLVEELVNEEKVLVDRLKEISTQIDDVAEEHGNVDAADNDVLEINAGGKIFIAKRSTLTQHTLGTRFGALFIGRWEKKLQRDLNGRIFLDVNPECFQAIVSFLNEMMISTKSNPPDPPSVDGEHNYILSNQLCLFKLWRKVGAIAPQSQVVTSEDERNKLLYWLKKQGVHGEPVLLYSGSRDGLAPASFRDKCDNKGCVIFIMNTVHVQTQPVYSGSYDCSKTTKMETLVGFYSTTESFVDYLGTTYGSKVSLCSPASRYKVIGETTTTQQNCYRQNTTFSITQLEAFKVIGPISSSRITTKKDEPVQRAPTKRFSSEINKVINEKQACLPKTELKIRSLEDSFKDEKLFIEKFAAGDAKDVIALNVSGTPMVTRRSTLCTIEDSVLAQQFDDSKWAEQAYSASLVKSWSPDEVSTWAKNIEGIQEDVGSVFKMNGITGCELLALNMDGLKMLGIERAGTLCLLKKEIETLEKASQVVTLIDHCPYCFGKILDYLRMKQAHSLGLADEPTVPEIIASQKKRFEKVVKFYFPGDAFKLFLG</sequence>
<organism evidence="4 5">
    <name type="scientific">Discostella pseudostelligera</name>
    <dbReference type="NCBI Taxonomy" id="259834"/>
    <lineage>
        <taxon>Eukaryota</taxon>
        <taxon>Sar</taxon>
        <taxon>Stramenopiles</taxon>
        <taxon>Ochrophyta</taxon>
        <taxon>Bacillariophyta</taxon>
        <taxon>Coscinodiscophyceae</taxon>
        <taxon>Thalassiosirophycidae</taxon>
        <taxon>Stephanodiscales</taxon>
        <taxon>Stephanodiscaceae</taxon>
        <taxon>Discostella</taxon>
    </lineage>
</organism>
<dbReference type="Pfam" id="PF07647">
    <property type="entry name" value="SAM_2"/>
    <property type="match status" value="1"/>
</dbReference>
<dbReference type="Gene3D" id="1.10.150.50">
    <property type="entry name" value="Transcription Factor, Ets-1"/>
    <property type="match status" value="1"/>
</dbReference>
<dbReference type="SUPFAM" id="SSF47769">
    <property type="entry name" value="SAM/Pointed domain"/>
    <property type="match status" value="1"/>
</dbReference>
<name>A0ABD3N1U9_9STRA</name>
<feature type="coiled-coil region" evidence="1">
    <location>
        <begin position="14"/>
        <end position="48"/>
    </location>
</feature>
<dbReference type="Pfam" id="PF02214">
    <property type="entry name" value="BTB_2"/>
    <property type="match status" value="1"/>
</dbReference>
<dbReference type="SUPFAM" id="SSF54695">
    <property type="entry name" value="POZ domain"/>
    <property type="match status" value="2"/>
</dbReference>
<dbReference type="PANTHER" id="PTHR14499">
    <property type="entry name" value="POTASSIUM CHANNEL TETRAMERIZATION DOMAIN-CONTAINING"/>
    <property type="match status" value="1"/>
</dbReference>
<dbReference type="Gene3D" id="3.30.710.10">
    <property type="entry name" value="Potassium Channel Kv1.1, Chain A"/>
    <property type="match status" value="2"/>
</dbReference>
<comment type="caution">
    <text evidence="4">The sequence shown here is derived from an EMBL/GenBank/DDBJ whole genome shotgun (WGS) entry which is preliminary data.</text>
</comment>
<evidence type="ECO:0000313" key="5">
    <source>
        <dbReference type="Proteomes" id="UP001530293"/>
    </source>
</evidence>
<dbReference type="SMART" id="SM00454">
    <property type="entry name" value="SAM"/>
    <property type="match status" value="1"/>
</dbReference>
<keyword evidence="5" id="KW-1185">Reference proteome</keyword>
<accession>A0ABD3N1U9</accession>
<dbReference type="PANTHER" id="PTHR14499:SF136">
    <property type="entry name" value="GH08630P"/>
    <property type="match status" value="1"/>
</dbReference>
<dbReference type="Pfam" id="PF07534">
    <property type="entry name" value="TLD"/>
    <property type="match status" value="1"/>
</dbReference>
<dbReference type="InterPro" id="IPR003131">
    <property type="entry name" value="T1-type_BTB"/>
</dbReference>
<dbReference type="AlphaFoldDB" id="A0ABD3N1U9"/>
<proteinExistence type="predicted"/>
<feature type="domain" description="SAM" evidence="3">
    <location>
        <begin position="445"/>
        <end position="510"/>
    </location>
</feature>
<dbReference type="Proteomes" id="UP001530293">
    <property type="component" value="Unassembled WGS sequence"/>
</dbReference>
<reference evidence="4 5" key="1">
    <citation type="submission" date="2024-10" db="EMBL/GenBank/DDBJ databases">
        <title>Updated reference genomes for cyclostephanoid diatoms.</title>
        <authorList>
            <person name="Roberts W.R."/>
            <person name="Alverson A.J."/>
        </authorList>
    </citation>
    <scope>NUCLEOTIDE SEQUENCE [LARGE SCALE GENOMIC DNA]</scope>
    <source>
        <strain evidence="4 5">AJA232-27</strain>
    </source>
</reference>
<dbReference type="PROSITE" id="PS50105">
    <property type="entry name" value="SAM_DOMAIN"/>
    <property type="match status" value="1"/>
</dbReference>
<dbReference type="InterPro" id="IPR006571">
    <property type="entry name" value="TLDc_dom"/>
</dbReference>
<evidence type="ECO:0000259" key="2">
    <source>
        <dbReference type="PROSITE" id="PS50097"/>
    </source>
</evidence>
<dbReference type="InterPro" id="IPR013761">
    <property type="entry name" value="SAM/pointed_sf"/>
</dbReference>
<dbReference type="InterPro" id="IPR001660">
    <property type="entry name" value="SAM"/>
</dbReference>
<evidence type="ECO:0000259" key="3">
    <source>
        <dbReference type="PROSITE" id="PS50105"/>
    </source>
</evidence>
<dbReference type="EMBL" id="JALLBG020000046">
    <property type="protein sequence ID" value="KAL3770073.1"/>
    <property type="molecule type" value="Genomic_DNA"/>
</dbReference>
<dbReference type="InterPro" id="IPR011333">
    <property type="entry name" value="SKP1/BTB/POZ_sf"/>
</dbReference>